<reference evidence="2 3" key="1">
    <citation type="journal article" date="2013" name="Curr. Biol.">
        <title>The Genome of the Foraminiferan Reticulomyxa filosa.</title>
        <authorList>
            <person name="Glockner G."/>
            <person name="Hulsmann N."/>
            <person name="Schleicher M."/>
            <person name="Noegel A.A."/>
            <person name="Eichinger L."/>
            <person name="Gallinger C."/>
            <person name="Pawlowski J."/>
            <person name="Sierra R."/>
            <person name="Euteneuer U."/>
            <person name="Pillet L."/>
            <person name="Moustafa A."/>
            <person name="Platzer M."/>
            <person name="Groth M."/>
            <person name="Szafranski K."/>
            <person name="Schliwa M."/>
        </authorList>
    </citation>
    <scope>NUCLEOTIDE SEQUENCE [LARGE SCALE GENOMIC DNA]</scope>
</reference>
<keyword evidence="1" id="KW-0812">Transmembrane</keyword>
<feature type="transmembrane region" description="Helical" evidence="1">
    <location>
        <begin position="141"/>
        <end position="163"/>
    </location>
</feature>
<proteinExistence type="predicted"/>
<organism evidence="2 3">
    <name type="scientific">Reticulomyxa filosa</name>
    <dbReference type="NCBI Taxonomy" id="46433"/>
    <lineage>
        <taxon>Eukaryota</taxon>
        <taxon>Sar</taxon>
        <taxon>Rhizaria</taxon>
        <taxon>Retaria</taxon>
        <taxon>Foraminifera</taxon>
        <taxon>Monothalamids</taxon>
        <taxon>Reticulomyxidae</taxon>
        <taxon>Reticulomyxa</taxon>
    </lineage>
</organism>
<name>X6N3F0_RETFI</name>
<dbReference type="Proteomes" id="UP000023152">
    <property type="component" value="Unassembled WGS sequence"/>
</dbReference>
<dbReference type="EMBL" id="ASPP01013239">
    <property type="protein sequence ID" value="ETO19832.1"/>
    <property type="molecule type" value="Genomic_DNA"/>
</dbReference>
<evidence type="ECO:0000256" key="1">
    <source>
        <dbReference type="SAM" id="Phobius"/>
    </source>
</evidence>
<protein>
    <submittedName>
        <fullName evidence="2">Uncharacterized protein</fullName>
    </submittedName>
</protein>
<dbReference type="AlphaFoldDB" id="X6N3F0"/>
<keyword evidence="3" id="KW-1185">Reference proteome</keyword>
<comment type="caution">
    <text evidence="2">The sequence shown here is derived from an EMBL/GenBank/DDBJ whole genome shotgun (WGS) entry which is preliminary data.</text>
</comment>
<accession>X6N3F0</accession>
<keyword evidence="1" id="KW-1133">Transmembrane helix</keyword>
<evidence type="ECO:0000313" key="2">
    <source>
        <dbReference type="EMBL" id="ETO19832.1"/>
    </source>
</evidence>
<gene>
    <name evidence="2" type="ORF">RFI_17395</name>
</gene>
<sequence length="182" mass="20856">MNKWFTKCIKQQKSEPRAKFKIEAERLVKNRLKISSHLFIGMPTYQIIAPKRGGARLTQQEFQACIQALQAKQTLEKQYGCTLLSYAWSANATTCFMIVDSKSHFGLSAFLSKVIPSTIDLDLKVEALVTMQEMQQALYQVSFLTIGGFFAWYTCLNLIFFSYKKINLEDCLSLQKIIDKNV</sequence>
<evidence type="ECO:0000313" key="3">
    <source>
        <dbReference type="Proteomes" id="UP000023152"/>
    </source>
</evidence>
<keyword evidence="1" id="KW-0472">Membrane</keyword>